<evidence type="ECO:0000313" key="2">
    <source>
        <dbReference type="Proteomes" id="UP000789920"/>
    </source>
</evidence>
<comment type="caution">
    <text evidence="1">The sequence shown here is derived from an EMBL/GenBank/DDBJ whole genome shotgun (WGS) entry which is preliminary data.</text>
</comment>
<reference evidence="1" key="1">
    <citation type="submission" date="2021-06" db="EMBL/GenBank/DDBJ databases">
        <authorList>
            <person name="Kallberg Y."/>
            <person name="Tangrot J."/>
            <person name="Rosling A."/>
        </authorList>
    </citation>
    <scope>NUCLEOTIDE SEQUENCE</scope>
    <source>
        <strain evidence="1">MA461A</strain>
    </source>
</reference>
<sequence length="125" mass="14752">MENNHEELQTELSLFLENIEEYSPLIEYENNTSILHKSVINPTQNSSILKYNLNKLIMKKCYPLVKHENNLMIWHEGVINPVQNSKLVMKKCNHLVEQDNSLMIEYESTQNSNMIGNNRIYIEEQ</sequence>
<gene>
    <name evidence="1" type="ORF">RPERSI_LOCUS5677</name>
</gene>
<dbReference type="EMBL" id="CAJVQC010008594">
    <property type="protein sequence ID" value="CAG8594556.1"/>
    <property type="molecule type" value="Genomic_DNA"/>
</dbReference>
<keyword evidence="2" id="KW-1185">Reference proteome</keyword>
<organism evidence="1 2">
    <name type="scientific">Racocetra persica</name>
    <dbReference type="NCBI Taxonomy" id="160502"/>
    <lineage>
        <taxon>Eukaryota</taxon>
        <taxon>Fungi</taxon>
        <taxon>Fungi incertae sedis</taxon>
        <taxon>Mucoromycota</taxon>
        <taxon>Glomeromycotina</taxon>
        <taxon>Glomeromycetes</taxon>
        <taxon>Diversisporales</taxon>
        <taxon>Gigasporaceae</taxon>
        <taxon>Racocetra</taxon>
    </lineage>
</organism>
<feature type="non-terminal residue" evidence="1">
    <location>
        <position position="125"/>
    </location>
</feature>
<accession>A0ACA9MLW2</accession>
<dbReference type="Proteomes" id="UP000789920">
    <property type="component" value="Unassembled WGS sequence"/>
</dbReference>
<evidence type="ECO:0000313" key="1">
    <source>
        <dbReference type="EMBL" id="CAG8594556.1"/>
    </source>
</evidence>
<name>A0ACA9MLW2_9GLOM</name>
<protein>
    <submittedName>
        <fullName evidence="1">25625_t:CDS:1</fullName>
    </submittedName>
</protein>
<proteinExistence type="predicted"/>